<organism evidence="2 3">
    <name type="scientific">Dorcoceras hygrometricum</name>
    <dbReference type="NCBI Taxonomy" id="472368"/>
    <lineage>
        <taxon>Eukaryota</taxon>
        <taxon>Viridiplantae</taxon>
        <taxon>Streptophyta</taxon>
        <taxon>Embryophyta</taxon>
        <taxon>Tracheophyta</taxon>
        <taxon>Spermatophyta</taxon>
        <taxon>Magnoliopsida</taxon>
        <taxon>eudicotyledons</taxon>
        <taxon>Gunneridae</taxon>
        <taxon>Pentapetalae</taxon>
        <taxon>asterids</taxon>
        <taxon>lamiids</taxon>
        <taxon>Lamiales</taxon>
        <taxon>Gesneriaceae</taxon>
        <taxon>Didymocarpoideae</taxon>
        <taxon>Trichosporeae</taxon>
        <taxon>Loxocarpinae</taxon>
        <taxon>Dorcoceras</taxon>
    </lineage>
</organism>
<evidence type="ECO:0000313" key="3">
    <source>
        <dbReference type="Proteomes" id="UP000250235"/>
    </source>
</evidence>
<feature type="region of interest" description="Disordered" evidence="1">
    <location>
        <begin position="1"/>
        <end position="131"/>
    </location>
</feature>
<reference evidence="2 3" key="1">
    <citation type="journal article" date="2015" name="Proc. Natl. Acad. Sci. U.S.A.">
        <title>The resurrection genome of Boea hygrometrica: A blueprint for survival of dehydration.</title>
        <authorList>
            <person name="Xiao L."/>
            <person name="Yang G."/>
            <person name="Zhang L."/>
            <person name="Yang X."/>
            <person name="Zhao S."/>
            <person name="Ji Z."/>
            <person name="Zhou Q."/>
            <person name="Hu M."/>
            <person name="Wang Y."/>
            <person name="Chen M."/>
            <person name="Xu Y."/>
            <person name="Jin H."/>
            <person name="Xiao X."/>
            <person name="Hu G."/>
            <person name="Bao F."/>
            <person name="Hu Y."/>
            <person name="Wan P."/>
            <person name="Li L."/>
            <person name="Deng X."/>
            <person name="Kuang T."/>
            <person name="Xiang C."/>
            <person name="Zhu J.K."/>
            <person name="Oliver M.J."/>
            <person name="He Y."/>
        </authorList>
    </citation>
    <scope>NUCLEOTIDE SEQUENCE [LARGE SCALE GENOMIC DNA]</scope>
    <source>
        <strain evidence="3">cv. XS01</strain>
    </source>
</reference>
<feature type="compositionally biased region" description="Basic residues" evidence="1">
    <location>
        <begin position="79"/>
        <end position="92"/>
    </location>
</feature>
<proteinExistence type="predicted"/>
<protein>
    <submittedName>
        <fullName evidence="2">Uncharacterized protein</fullName>
    </submittedName>
</protein>
<dbReference type="Proteomes" id="UP000250235">
    <property type="component" value="Unassembled WGS sequence"/>
</dbReference>
<feature type="compositionally biased region" description="Low complexity" evidence="1">
    <location>
        <begin position="62"/>
        <end position="76"/>
    </location>
</feature>
<sequence>MPPRRRGRATRQIPAESEGQNEEIQRSIPGRRRTRQIDEEVEPPAVQGSRPNVLGAQPPQFPQSSPQQPQQSVQQSGRHIFRPRGHQFKKKQGSSSSCSGSSSSSSSPRAIFYGHCGGKDPSAQCTGVQGA</sequence>
<evidence type="ECO:0000256" key="1">
    <source>
        <dbReference type="SAM" id="MobiDB-lite"/>
    </source>
</evidence>
<gene>
    <name evidence="2" type="ORF">F511_15131</name>
</gene>
<evidence type="ECO:0000313" key="2">
    <source>
        <dbReference type="EMBL" id="KZV44235.1"/>
    </source>
</evidence>
<dbReference type="AlphaFoldDB" id="A0A2Z7CC11"/>
<keyword evidence="3" id="KW-1185">Reference proteome</keyword>
<name>A0A2Z7CC11_9LAMI</name>
<feature type="compositionally biased region" description="Low complexity" evidence="1">
    <location>
        <begin position="93"/>
        <end position="107"/>
    </location>
</feature>
<dbReference type="EMBL" id="KQ997144">
    <property type="protein sequence ID" value="KZV44235.1"/>
    <property type="molecule type" value="Genomic_DNA"/>
</dbReference>
<accession>A0A2Z7CC11</accession>